<evidence type="ECO:0000256" key="2">
    <source>
        <dbReference type="ARBA" id="ARBA00022801"/>
    </source>
</evidence>
<dbReference type="GO" id="GO:0003993">
    <property type="term" value="F:acid phosphatase activity"/>
    <property type="evidence" value="ECO:0007669"/>
    <property type="project" value="UniProtKB-EC"/>
</dbReference>
<reference evidence="3 4" key="1">
    <citation type="submission" date="2018-06" db="EMBL/GenBank/DDBJ databases">
        <authorList>
            <consortium name="Pathogen Informatics"/>
            <person name="Doyle S."/>
        </authorList>
    </citation>
    <scope>NUCLEOTIDE SEQUENCE [LARGE SCALE GENOMIC DNA]</scope>
    <source>
        <strain evidence="3 4">NCTC13316</strain>
    </source>
</reference>
<keyword evidence="4" id="KW-1185">Reference proteome</keyword>
<dbReference type="InterPro" id="IPR000560">
    <property type="entry name" value="His_Pase_clade-2"/>
</dbReference>
<organism evidence="3 4">
    <name type="scientific">Legionella busanensis</name>
    <dbReference type="NCBI Taxonomy" id="190655"/>
    <lineage>
        <taxon>Bacteria</taxon>
        <taxon>Pseudomonadati</taxon>
        <taxon>Pseudomonadota</taxon>
        <taxon>Gammaproteobacteria</taxon>
        <taxon>Legionellales</taxon>
        <taxon>Legionellaceae</taxon>
        <taxon>Legionella</taxon>
    </lineage>
</organism>
<evidence type="ECO:0000313" key="3">
    <source>
        <dbReference type="EMBL" id="STX52358.1"/>
    </source>
</evidence>
<dbReference type="Proteomes" id="UP000254794">
    <property type="component" value="Unassembled WGS sequence"/>
</dbReference>
<sequence>MKNKILSILLIYLTLPCTYAFSEEKILFSIDLIRHGDRTPITEIPNYPHQWQEGLGELTKTGINQEIQLGKKLRQKYVDQLHLLPDQYNPASIYIRSTHIKRAIMSADSCLFGLYPSNKRTLLNQKITPEIIPASQDNLLMVKPSKNIFSLGKLFYITQKSWILKTYKIKDKLTNWSKQTGIKLNNFKQLASLGDNLYIRQLHHIPLPPGINNTDAKEIISLSKWALINYFKLKEVTYPTGHEFIKTANNYFYQTIQTKSPLKYVLYSAHDSSIMSVMTTLGVPLNDIPPYAANLNFSLFQNKDKYYVRVSYNDKLVSVPGCENDYCTLAQFKKIAP</sequence>
<comment type="similarity">
    <text evidence="1">Belongs to the histidine acid phosphatase family.</text>
</comment>
<dbReference type="PANTHER" id="PTHR11567:SF110">
    <property type="entry name" value="2-PHOSPHOXYLOSE PHOSPHATASE 1"/>
    <property type="match status" value="1"/>
</dbReference>
<evidence type="ECO:0000313" key="4">
    <source>
        <dbReference type="Proteomes" id="UP000254794"/>
    </source>
</evidence>
<keyword evidence="2 3" id="KW-0378">Hydrolase</keyword>
<gene>
    <name evidence="3" type="primary">map_2</name>
    <name evidence="3" type="ORF">NCTC13316_02471</name>
</gene>
<dbReference type="InterPro" id="IPR029033">
    <property type="entry name" value="His_PPase_superfam"/>
</dbReference>
<dbReference type="EC" id="3.1.3.2" evidence="3"/>
<evidence type="ECO:0000256" key="1">
    <source>
        <dbReference type="ARBA" id="ARBA00005375"/>
    </source>
</evidence>
<protein>
    <submittedName>
        <fullName evidence="3">Major acid phosphatase Map (Histidine-acid phosphatase)</fullName>
        <ecNumber evidence="3">3.1.3.2</ecNumber>
    </submittedName>
</protein>
<proteinExistence type="inferred from homology"/>
<dbReference type="CDD" id="cd07061">
    <property type="entry name" value="HP_HAP_like"/>
    <property type="match status" value="1"/>
</dbReference>
<dbReference type="Gene3D" id="3.40.50.1240">
    <property type="entry name" value="Phosphoglycerate mutase-like"/>
    <property type="match status" value="1"/>
</dbReference>
<dbReference type="PANTHER" id="PTHR11567">
    <property type="entry name" value="ACID PHOSPHATASE-RELATED"/>
    <property type="match status" value="1"/>
</dbReference>
<dbReference type="AlphaFoldDB" id="A0A378JNV0"/>
<name>A0A378JNV0_9GAMM</name>
<dbReference type="InterPro" id="IPR050645">
    <property type="entry name" value="Histidine_acid_phosphatase"/>
</dbReference>
<dbReference type="OrthoDB" id="5605418at2"/>
<dbReference type="EMBL" id="UGOD01000001">
    <property type="protein sequence ID" value="STX52358.1"/>
    <property type="molecule type" value="Genomic_DNA"/>
</dbReference>
<dbReference type="RefSeq" id="WP_115331921.1">
    <property type="nucleotide sequence ID" value="NZ_CAAAHP010000006.1"/>
</dbReference>
<accession>A0A378JNV0</accession>
<dbReference type="SUPFAM" id="SSF53254">
    <property type="entry name" value="Phosphoglycerate mutase-like"/>
    <property type="match status" value="1"/>
</dbReference>
<dbReference type="Pfam" id="PF00328">
    <property type="entry name" value="His_Phos_2"/>
    <property type="match status" value="1"/>
</dbReference>